<dbReference type="SUPFAM" id="SSF53738">
    <property type="entry name" value="Phosphoglucomutase, first 3 domains"/>
    <property type="match status" value="3"/>
</dbReference>
<keyword evidence="4" id="KW-0479">Metal-binding</keyword>
<evidence type="ECO:0000256" key="3">
    <source>
        <dbReference type="ARBA" id="ARBA00022553"/>
    </source>
</evidence>
<comment type="cofactor">
    <cofactor evidence="1">
        <name>Mg(2+)</name>
        <dbReference type="ChEBI" id="CHEBI:18420"/>
    </cofactor>
</comment>
<dbReference type="Proteomes" id="UP000034613">
    <property type="component" value="Unassembled WGS sequence"/>
</dbReference>
<comment type="similarity">
    <text evidence="2">Belongs to the phosphohexose mutase family.</text>
</comment>
<dbReference type="InterPro" id="IPR050060">
    <property type="entry name" value="Phosphoglucosamine_mutase"/>
</dbReference>
<evidence type="ECO:0000259" key="8">
    <source>
        <dbReference type="Pfam" id="PF02879"/>
    </source>
</evidence>
<evidence type="ECO:0000256" key="2">
    <source>
        <dbReference type="ARBA" id="ARBA00010231"/>
    </source>
</evidence>
<evidence type="ECO:0000313" key="11">
    <source>
        <dbReference type="Proteomes" id="UP000034613"/>
    </source>
</evidence>
<evidence type="ECO:0000256" key="1">
    <source>
        <dbReference type="ARBA" id="ARBA00001946"/>
    </source>
</evidence>
<dbReference type="Pfam" id="PF02879">
    <property type="entry name" value="PGM_PMM_II"/>
    <property type="match status" value="1"/>
</dbReference>
<feature type="domain" description="Alpha-D-phosphohexomutase alpha/beta/alpha" evidence="8">
    <location>
        <begin position="176"/>
        <end position="255"/>
    </location>
</feature>
<comment type="caution">
    <text evidence="10">The sequence shown here is derived from an EMBL/GenBank/DDBJ whole genome shotgun (WGS) entry which is preliminary data.</text>
</comment>
<evidence type="ECO:0000256" key="5">
    <source>
        <dbReference type="ARBA" id="ARBA00022842"/>
    </source>
</evidence>
<evidence type="ECO:0000256" key="6">
    <source>
        <dbReference type="ARBA" id="ARBA00023235"/>
    </source>
</evidence>
<feature type="domain" description="Alpha-D-phosphohexomutase alpha/beta/alpha" evidence="9">
    <location>
        <begin position="260"/>
        <end position="359"/>
    </location>
</feature>
<sequence>MDKQLFGTSGIRGPAEGPQKLFTNQFCFDIGRTFAIFLKKHQAVGAVAIGGDPRDSTPQIMKFVQLGLLREGRNVLNEGVTSIPSMNNILLTDSTISGSIMVSGSHIKADLNGLKFFADKEEILKEDEAEIVEIYDSIKETAPFKDEELQVQSETRAKDLYIKRLISLGQKYPAWRAVVDPGNGAQTETMPQVLESLGLRVSKLNADLTQQFLARDTEVESDFEELKAKVKAESADFGVGYDSDGDRAVFVDENGNYIPGDYTGTLVAKYMAGSKIVTAINTSQVVDTIGKEVLRTKVGSPYVVSAMKKSDASFGFEANGGGVFSDMLSRDGGRMTIEVLNILAKKGSKLSELLSELPKFYIERDKIEYKWEFKDKIIEEAKSRFKGKKVEELDGLKIWVDENTWILFRSSANAPEFRVFAESKNKETAEKLLNDGLSLVKAVIGK</sequence>
<keyword evidence="5" id="KW-0460">Magnesium</keyword>
<dbReference type="PANTHER" id="PTHR42946:SF1">
    <property type="entry name" value="PHOSPHOGLUCOMUTASE (ALPHA-D-GLUCOSE-1,6-BISPHOSPHATE-DEPENDENT)"/>
    <property type="match status" value="1"/>
</dbReference>
<dbReference type="GO" id="GO:0004615">
    <property type="term" value="F:phosphomannomutase activity"/>
    <property type="evidence" value="ECO:0007669"/>
    <property type="project" value="TreeGrafter"/>
</dbReference>
<proteinExistence type="inferred from homology"/>
<evidence type="ECO:0000259" key="9">
    <source>
        <dbReference type="Pfam" id="PF02880"/>
    </source>
</evidence>
<dbReference type="PANTHER" id="PTHR42946">
    <property type="entry name" value="PHOSPHOHEXOSE MUTASE"/>
    <property type="match status" value="1"/>
</dbReference>
<feature type="domain" description="Alpha-D-phosphohexomutase alpha/beta/alpha" evidence="7">
    <location>
        <begin position="3"/>
        <end position="140"/>
    </location>
</feature>
<reference evidence="10 11" key="1">
    <citation type="journal article" date="2015" name="Nature">
        <title>rRNA introns, odd ribosomes, and small enigmatic genomes across a large radiation of phyla.</title>
        <authorList>
            <person name="Brown C.T."/>
            <person name="Hug L.A."/>
            <person name="Thomas B.C."/>
            <person name="Sharon I."/>
            <person name="Castelle C.J."/>
            <person name="Singh A."/>
            <person name="Wilkins M.J."/>
            <person name="Williams K.H."/>
            <person name="Banfield J.F."/>
        </authorList>
    </citation>
    <scope>NUCLEOTIDE SEQUENCE [LARGE SCALE GENOMIC DNA]</scope>
</reference>
<dbReference type="InterPro" id="IPR005846">
    <property type="entry name" value="A-D-PHexomutase_a/b/a-III"/>
</dbReference>
<name>A0A0G0UUS9_9BACT</name>
<dbReference type="InterPro" id="IPR016055">
    <property type="entry name" value="A-D-PHexomutase_a/b/a-I/II/III"/>
</dbReference>
<accession>A0A0G0UUS9</accession>
<gene>
    <name evidence="10" type="ORF">UU03_C0005G0011</name>
</gene>
<dbReference type="InterPro" id="IPR005845">
    <property type="entry name" value="A-D-PHexomutase_a/b/a-II"/>
</dbReference>
<keyword evidence="6" id="KW-0413">Isomerase</keyword>
<dbReference type="Gene3D" id="3.40.120.10">
    <property type="entry name" value="Alpha-D-Glucose-1,6-Bisphosphate, subunit A, domain 3"/>
    <property type="match status" value="3"/>
</dbReference>
<dbReference type="GO" id="GO:0046872">
    <property type="term" value="F:metal ion binding"/>
    <property type="evidence" value="ECO:0007669"/>
    <property type="project" value="UniProtKB-KW"/>
</dbReference>
<dbReference type="SUPFAM" id="SSF55957">
    <property type="entry name" value="Phosphoglucomutase, C-terminal domain"/>
    <property type="match status" value="1"/>
</dbReference>
<organism evidence="10 11">
    <name type="scientific">Candidatus Woesebacteria bacterium GW2011_GWA1_40_45</name>
    <dbReference type="NCBI Taxonomy" id="1618554"/>
    <lineage>
        <taxon>Bacteria</taxon>
        <taxon>Candidatus Woeseibacteriota</taxon>
    </lineage>
</organism>
<evidence type="ECO:0000256" key="4">
    <source>
        <dbReference type="ARBA" id="ARBA00022723"/>
    </source>
</evidence>
<dbReference type="EMBL" id="LBZB01000005">
    <property type="protein sequence ID" value="KKR63405.1"/>
    <property type="molecule type" value="Genomic_DNA"/>
</dbReference>
<dbReference type="InterPro" id="IPR005844">
    <property type="entry name" value="A-D-PHexomutase_a/b/a-I"/>
</dbReference>
<dbReference type="Gene3D" id="3.30.310.50">
    <property type="entry name" value="Alpha-D-phosphohexomutase, C-terminal domain"/>
    <property type="match status" value="1"/>
</dbReference>
<keyword evidence="3" id="KW-0597">Phosphoprotein</keyword>
<evidence type="ECO:0000313" key="10">
    <source>
        <dbReference type="EMBL" id="KKR63405.1"/>
    </source>
</evidence>
<dbReference type="AlphaFoldDB" id="A0A0G0UUS9"/>
<dbReference type="Pfam" id="PF02878">
    <property type="entry name" value="PGM_PMM_I"/>
    <property type="match status" value="1"/>
</dbReference>
<evidence type="ECO:0000259" key="7">
    <source>
        <dbReference type="Pfam" id="PF02878"/>
    </source>
</evidence>
<protein>
    <submittedName>
        <fullName evidence="10">Phosphomannomutase/phosphoglucomutase</fullName>
    </submittedName>
</protein>
<dbReference type="GO" id="GO:0005975">
    <property type="term" value="P:carbohydrate metabolic process"/>
    <property type="evidence" value="ECO:0007669"/>
    <property type="project" value="InterPro"/>
</dbReference>
<dbReference type="InterPro" id="IPR036900">
    <property type="entry name" value="A-D-PHexomutase_C_sf"/>
</dbReference>
<dbReference type="Pfam" id="PF02880">
    <property type="entry name" value="PGM_PMM_III"/>
    <property type="match status" value="1"/>
</dbReference>